<dbReference type="CTD" id="20320241"/>
<sequence length="204" mass="23442">MNQPIKCMKPTPQSKKETAESQQNNHTQNYPIECTQRTNQTQEIETTSDSQETNQTTRRPFPELPDTIEKLYDHGQKRRNSACTDDVTSIGDETFAIQLPSSATNNQLTFNCRSIQGRRRSSIIIDSMTSVFNTDASLPYNHDLFESLIVKKRLVAKFPVHTDLAFTRDSIESLVYDVLRLCVVHTGRLKFQLPRYSTYRSIFS</sequence>
<feature type="region of interest" description="Disordered" evidence="1">
    <location>
        <begin position="1"/>
        <end position="64"/>
    </location>
</feature>
<feature type="compositionally biased region" description="Polar residues" evidence="1">
    <location>
        <begin position="20"/>
        <end position="58"/>
    </location>
</feature>
<dbReference type="RefSeq" id="XP_009169493.1">
    <property type="nucleotide sequence ID" value="XM_009171229.1"/>
</dbReference>
<dbReference type="Proteomes" id="UP000054324">
    <property type="component" value="Unassembled WGS sequence"/>
</dbReference>
<organism evidence="2 3">
    <name type="scientific">Opisthorchis viverrini</name>
    <name type="common">Southeast Asian liver fluke</name>
    <dbReference type="NCBI Taxonomy" id="6198"/>
    <lineage>
        <taxon>Eukaryota</taxon>
        <taxon>Metazoa</taxon>
        <taxon>Spiralia</taxon>
        <taxon>Lophotrochozoa</taxon>
        <taxon>Platyhelminthes</taxon>
        <taxon>Trematoda</taxon>
        <taxon>Digenea</taxon>
        <taxon>Opisthorchiida</taxon>
        <taxon>Opisthorchiata</taxon>
        <taxon>Opisthorchiidae</taxon>
        <taxon>Opisthorchis</taxon>
    </lineage>
</organism>
<gene>
    <name evidence="2" type="ORF">T265_06059</name>
</gene>
<protein>
    <submittedName>
        <fullName evidence="2">Uncharacterized protein</fullName>
    </submittedName>
</protein>
<keyword evidence="3" id="KW-1185">Reference proteome</keyword>
<dbReference type="GeneID" id="20320241"/>
<evidence type="ECO:0000313" key="2">
    <source>
        <dbReference type="EMBL" id="KER26778.1"/>
    </source>
</evidence>
<dbReference type="EMBL" id="KL596739">
    <property type="protein sequence ID" value="KER26778.1"/>
    <property type="molecule type" value="Genomic_DNA"/>
</dbReference>
<dbReference type="KEGG" id="ovi:T265_06059"/>
<evidence type="ECO:0000313" key="3">
    <source>
        <dbReference type="Proteomes" id="UP000054324"/>
    </source>
</evidence>
<evidence type="ECO:0000256" key="1">
    <source>
        <dbReference type="SAM" id="MobiDB-lite"/>
    </source>
</evidence>
<dbReference type="AlphaFoldDB" id="A0A074ZHN5"/>
<accession>A0A074ZHN5</accession>
<name>A0A074ZHN5_OPIVI</name>
<reference evidence="2 3" key="1">
    <citation type="submission" date="2013-11" db="EMBL/GenBank/DDBJ databases">
        <title>Opisthorchis viverrini - life in the bile duct.</title>
        <authorList>
            <person name="Young N.D."/>
            <person name="Nagarajan N."/>
            <person name="Lin S.J."/>
            <person name="Korhonen P.K."/>
            <person name="Jex A.R."/>
            <person name="Hall R.S."/>
            <person name="Safavi-Hemami H."/>
            <person name="Kaewkong W."/>
            <person name="Bertrand D."/>
            <person name="Gao S."/>
            <person name="Seet Q."/>
            <person name="Wongkham S."/>
            <person name="Teh B.T."/>
            <person name="Wongkham C."/>
            <person name="Intapan P.M."/>
            <person name="Maleewong W."/>
            <person name="Yang X."/>
            <person name="Hu M."/>
            <person name="Wang Z."/>
            <person name="Hofmann A."/>
            <person name="Sternberg P.W."/>
            <person name="Tan P."/>
            <person name="Wang J."/>
            <person name="Gasser R.B."/>
        </authorList>
    </citation>
    <scope>NUCLEOTIDE SEQUENCE [LARGE SCALE GENOMIC DNA]</scope>
</reference>
<proteinExistence type="predicted"/>